<protein>
    <submittedName>
        <fullName evidence="1">Uncharacterized protein</fullName>
    </submittedName>
</protein>
<dbReference type="AlphaFoldDB" id="A0A4Y2C3P6"/>
<evidence type="ECO:0000313" key="2">
    <source>
        <dbReference type="Proteomes" id="UP000499080"/>
    </source>
</evidence>
<sequence length="89" mass="10298">MNAEWILRPSSACAINRHCKRGRTISLWCDGRKDISSDVMAAVAWRSRFRYRWVPVSKPDSSKELPCKLVLCRLICQDQMPSRWCGAEI</sequence>
<keyword evidence="2" id="KW-1185">Reference proteome</keyword>
<reference evidence="1 2" key="1">
    <citation type="journal article" date="2019" name="Sci. Rep.">
        <title>Orb-weaving spider Araneus ventricosus genome elucidates the spidroin gene catalogue.</title>
        <authorList>
            <person name="Kono N."/>
            <person name="Nakamura H."/>
            <person name="Ohtoshi R."/>
            <person name="Moran D.A.P."/>
            <person name="Shinohara A."/>
            <person name="Yoshida Y."/>
            <person name="Fujiwara M."/>
            <person name="Mori M."/>
            <person name="Tomita M."/>
            <person name="Arakawa K."/>
        </authorList>
    </citation>
    <scope>NUCLEOTIDE SEQUENCE [LARGE SCALE GENOMIC DNA]</scope>
</reference>
<accession>A0A4Y2C3P6</accession>
<dbReference type="Proteomes" id="UP000499080">
    <property type="component" value="Unassembled WGS sequence"/>
</dbReference>
<dbReference type="EMBL" id="BGPR01000144">
    <property type="protein sequence ID" value="GBL98968.1"/>
    <property type="molecule type" value="Genomic_DNA"/>
</dbReference>
<comment type="caution">
    <text evidence="1">The sequence shown here is derived from an EMBL/GenBank/DDBJ whole genome shotgun (WGS) entry which is preliminary data.</text>
</comment>
<organism evidence="1 2">
    <name type="scientific">Araneus ventricosus</name>
    <name type="common">Orbweaver spider</name>
    <name type="synonym">Epeira ventricosa</name>
    <dbReference type="NCBI Taxonomy" id="182803"/>
    <lineage>
        <taxon>Eukaryota</taxon>
        <taxon>Metazoa</taxon>
        <taxon>Ecdysozoa</taxon>
        <taxon>Arthropoda</taxon>
        <taxon>Chelicerata</taxon>
        <taxon>Arachnida</taxon>
        <taxon>Araneae</taxon>
        <taxon>Araneomorphae</taxon>
        <taxon>Entelegynae</taxon>
        <taxon>Araneoidea</taxon>
        <taxon>Araneidae</taxon>
        <taxon>Araneus</taxon>
    </lineage>
</organism>
<gene>
    <name evidence="1" type="ORF">AVEN_227486_1</name>
</gene>
<name>A0A4Y2C3P6_ARAVE</name>
<proteinExistence type="predicted"/>
<evidence type="ECO:0000313" key="1">
    <source>
        <dbReference type="EMBL" id="GBL98968.1"/>
    </source>
</evidence>